<accession>A0A839QTB8</accession>
<gene>
    <name evidence="1" type="ORF">E9229_003463</name>
</gene>
<sequence length="79" mass="8638">MRGTANPERLYGGMLTAELPAHSQLGAGLRRFVEDGDIAMIENVSLTTLQAGERLTVILDVKRSLVVSSWFWPPDPALT</sequence>
<protein>
    <submittedName>
        <fullName evidence="1">Uncharacterized protein</fullName>
    </submittedName>
</protein>
<proteinExistence type="predicted"/>
<evidence type="ECO:0000313" key="1">
    <source>
        <dbReference type="EMBL" id="MBB2997216.1"/>
    </source>
</evidence>
<name>A0A839QTB8_9MICC</name>
<keyword evidence="2" id="KW-1185">Reference proteome</keyword>
<dbReference type="AlphaFoldDB" id="A0A839QTB8"/>
<comment type="caution">
    <text evidence="1">The sequence shown here is derived from an EMBL/GenBank/DDBJ whole genome shotgun (WGS) entry which is preliminary data.</text>
</comment>
<dbReference type="Proteomes" id="UP000523000">
    <property type="component" value="Unassembled WGS sequence"/>
</dbReference>
<evidence type="ECO:0000313" key="2">
    <source>
        <dbReference type="Proteomes" id="UP000523000"/>
    </source>
</evidence>
<organism evidence="1 2">
    <name type="scientific">Paeniglutamicibacter cryotolerans</name>
    <dbReference type="NCBI Taxonomy" id="670079"/>
    <lineage>
        <taxon>Bacteria</taxon>
        <taxon>Bacillati</taxon>
        <taxon>Actinomycetota</taxon>
        <taxon>Actinomycetes</taxon>
        <taxon>Micrococcales</taxon>
        <taxon>Micrococcaceae</taxon>
        <taxon>Paeniglutamicibacter</taxon>
    </lineage>
</organism>
<reference evidence="1 2" key="1">
    <citation type="submission" date="2020-08" db="EMBL/GenBank/DDBJ databases">
        <title>Sequencing the genomes of 1000 actinobacteria strains.</title>
        <authorList>
            <person name="Klenk H.-P."/>
        </authorList>
    </citation>
    <scope>NUCLEOTIDE SEQUENCE [LARGE SCALE GENOMIC DNA]</scope>
    <source>
        <strain evidence="1 2">DSM 22826</strain>
    </source>
</reference>
<dbReference type="RefSeq" id="WP_183512766.1">
    <property type="nucleotide sequence ID" value="NZ_BAABGK010000040.1"/>
</dbReference>
<dbReference type="EMBL" id="JACHVS010000002">
    <property type="protein sequence ID" value="MBB2997216.1"/>
    <property type="molecule type" value="Genomic_DNA"/>
</dbReference>